<dbReference type="GO" id="GO:0005886">
    <property type="term" value="C:plasma membrane"/>
    <property type="evidence" value="ECO:0007669"/>
    <property type="project" value="TreeGrafter"/>
</dbReference>
<dbReference type="AlphaFoldDB" id="A0A4R2CJ48"/>
<name>A0A4R2CJ48_SHIGR</name>
<evidence type="ECO:0000313" key="5">
    <source>
        <dbReference type="Proteomes" id="UP000295351"/>
    </source>
</evidence>
<comment type="caution">
    <text evidence="4">The sequence shown here is derived from an EMBL/GenBank/DDBJ whole genome shotgun (WGS) entry which is preliminary data.</text>
</comment>
<feature type="domain" description="Tyrosine-protein kinase G-rich" evidence="3">
    <location>
        <begin position="415"/>
        <end position="494"/>
    </location>
</feature>
<feature type="transmembrane region" description="Helical" evidence="2">
    <location>
        <begin position="473"/>
        <end position="492"/>
    </location>
</feature>
<keyword evidence="1" id="KW-0175">Coiled coil</keyword>
<dbReference type="Proteomes" id="UP000295351">
    <property type="component" value="Unassembled WGS sequence"/>
</dbReference>
<dbReference type="InterPro" id="IPR032807">
    <property type="entry name" value="GNVR"/>
</dbReference>
<dbReference type="GO" id="GO:0004713">
    <property type="term" value="F:protein tyrosine kinase activity"/>
    <property type="evidence" value="ECO:0007669"/>
    <property type="project" value="TreeGrafter"/>
</dbReference>
<feature type="coiled-coil region" evidence="1">
    <location>
        <begin position="330"/>
        <end position="400"/>
    </location>
</feature>
<proteinExistence type="predicted"/>
<keyword evidence="5" id="KW-1185">Reference proteome</keyword>
<evidence type="ECO:0000259" key="3">
    <source>
        <dbReference type="Pfam" id="PF13807"/>
    </source>
</evidence>
<organism evidence="4 5">
    <name type="scientific">Shinella granuli</name>
    <dbReference type="NCBI Taxonomy" id="323621"/>
    <lineage>
        <taxon>Bacteria</taxon>
        <taxon>Pseudomonadati</taxon>
        <taxon>Pseudomonadota</taxon>
        <taxon>Alphaproteobacteria</taxon>
        <taxon>Hyphomicrobiales</taxon>
        <taxon>Rhizobiaceae</taxon>
        <taxon>Shinella</taxon>
    </lineage>
</organism>
<dbReference type="PANTHER" id="PTHR32309:SF13">
    <property type="entry name" value="FERRIC ENTEROBACTIN TRANSPORT PROTEIN FEPE"/>
    <property type="match status" value="1"/>
</dbReference>
<accession>A0A4R2CJ48</accession>
<gene>
    <name evidence="4" type="ORF">EV665_1164</name>
</gene>
<evidence type="ECO:0000256" key="1">
    <source>
        <dbReference type="SAM" id="Coils"/>
    </source>
</evidence>
<dbReference type="RefSeq" id="WP_133035624.1">
    <property type="nucleotide sequence ID" value="NZ_BAABEI010000002.1"/>
</dbReference>
<keyword evidence="2" id="KW-0812">Transmembrane</keyword>
<dbReference type="EMBL" id="SLVX01000016">
    <property type="protein sequence ID" value="TCN39922.1"/>
    <property type="molecule type" value="Genomic_DNA"/>
</dbReference>
<protein>
    <submittedName>
        <fullName evidence="4">Uncharacterized protein involved in exopolysaccharide biosynthesis</fullName>
    </submittedName>
</protein>
<dbReference type="PANTHER" id="PTHR32309">
    <property type="entry name" value="TYROSINE-PROTEIN KINASE"/>
    <property type="match status" value="1"/>
</dbReference>
<keyword evidence="2" id="KW-0472">Membrane</keyword>
<feature type="coiled-coil region" evidence="1">
    <location>
        <begin position="245"/>
        <end position="279"/>
    </location>
</feature>
<evidence type="ECO:0000256" key="2">
    <source>
        <dbReference type="SAM" id="Phobius"/>
    </source>
</evidence>
<sequence>MSMFSDVPKGSPVVRTFARDRAKPLGRKIKARDVPHVERQKPVPVATGASTAVDKVGEFLEFDFRRVSEWLRAGMKGAIVLALLGGLAGGAYGLLSKRLYTVGTDILINPSNLQVVANDLYAAPSQGDNQVLAVRSKLRVLTSRNVLLHVVDELDLTRDSEFNDPSPGLFSFLSGSGAAASDPRTAVLEVLSKRIETKADETSFVASLSVSAETVDKAIRISQAVVTGFQDELAKAESDGASRAARAIDDRLDQLKQDVQAAEAKVEAYRRANNLASSQGQLVSSQSMTQVNSEMITAQSRVIAAQAAYDAVLAAGPNATTQDSVASTSLAALRTRASNLQQELDGLSMTYGPRYPRLVQLRAELEAANGQIKTELSRILAKARSNLDEAKASFKALDTRMKDMTGTVFTDNEVQVALRELERDAASKTAVYESFLARAHQITEREQIDTTNVRVISTAVPPQSRSWPPRTSLLIVAGTILGLAAGLFLALARGMLRELREPQPAAAEQRA</sequence>
<dbReference type="InterPro" id="IPR050445">
    <property type="entry name" value="Bact_polysacc_biosynth/exp"/>
</dbReference>
<dbReference type="Pfam" id="PF13807">
    <property type="entry name" value="GNVR"/>
    <property type="match status" value="1"/>
</dbReference>
<evidence type="ECO:0000313" key="4">
    <source>
        <dbReference type="EMBL" id="TCN39922.1"/>
    </source>
</evidence>
<keyword evidence="2" id="KW-1133">Transmembrane helix</keyword>
<reference evidence="4 5" key="1">
    <citation type="submission" date="2019-03" db="EMBL/GenBank/DDBJ databases">
        <title>Genomic Encyclopedia of Type Strains, Phase IV (KMG-IV): sequencing the most valuable type-strain genomes for metagenomic binning, comparative biology and taxonomic classification.</title>
        <authorList>
            <person name="Goeker M."/>
        </authorList>
    </citation>
    <scope>NUCLEOTIDE SEQUENCE [LARGE SCALE GENOMIC DNA]</scope>
    <source>
        <strain evidence="4 5">DSM 18401</strain>
    </source>
</reference>